<keyword evidence="3" id="KW-1185">Reference proteome</keyword>
<gene>
    <name evidence="2" type="ORF">QE152_g30497</name>
</gene>
<proteinExistence type="predicted"/>
<organism evidence="2 3">
    <name type="scientific">Popillia japonica</name>
    <name type="common">Japanese beetle</name>
    <dbReference type="NCBI Taxonomy" id="7064"/>
    <lineage>
        <taxon>Eukaryota</taxon>
        <taxon>Metazoa</taxon>
        <taxon>Ecdysozoa</taxon>
        <taxon>Arthropoda</taxon>
        <taxon>Hexapoda</taxon>
        <taxon>Insecta</taxon>
        <taxon>Pterygota</taxon>
        <taxon>Neoptera</taxon>
        <taxon>Endopterygota</taxon>
        <taxon>Coleoptera</taxon>
        <taxon>Polyphaga</taxon>
        <taxon>Scarabaeiformia</taxon>
        <taxon>Scarabaeidae</taxon>
        <taxon>Rutelinae</taxon>
        <taxon>Popillia</taxon>
    </lineage>
</organism>
<dbReference type="Proteomes" id="UP001458880">
    <property type="component" value="Unassembled WGS sequence"/>
</dbReference>
<dbReference type="AlphaFoldDB" id="A0AAW1JEF2"/>
<evidence type="ECO:0000256" key="1">
    <source>
        <dbReference type="SAM" id="MobiDB-lite"/>
    </source>
</evidence>
<feature type="region of interest" description="Disordered" evidence="1">
    <location>
        <begin position="67"/>
        <end position="109"/>
    </location>
</feature>
<reference evidence="2 3" key="1">
    <citation type="journal article" date="2024" name="BMC Genomics">
        <title>De novo assembly and annotation of Popillia japonica's genome with initial clues to its potential as an invasive pest.</title>
        <authorList>
            <person name="Cucini C."/>
            <person name="Boschi S."/>
            <person name="Funari R."/>
            <person name="Cardaioli E."/>
            <person name="Iannotti N."/>
            <person name="Marturano G."/>
            <person name="Paoli F."/>
            <person name="Bruttini M."/>
            <person name="Carapelli A."/>
            <person name="Frati F."/>
            <person name="Nardi F."/>
        </authorList>
    </citation>
    <scope>NUCLEOTIDE SEQUENCE [LARGE SCALE GENOMIC DNA]</scope>
    <source>
        <strain evidence="2">DMR45628</strain>
    </source>
</reference>
<dbReference type="EMBL" id="JASPKY010000411">
    <property type="protein sequence ID" value="KAK9701582.1"/>
    <property type="molecule type" value="Genomic_DNA"/>
</dbReference>
<evidence type="ECO:0000313" key="3">
    <source>
        <dbReference type="Proteomes" id="UP001458880"/>
    </source>
</evidence>
<name>A0AAW1JEF2_POPJA</name>
<comment type="caution">
    <text evidence="2">The sequence shown here is derived from an EMBL/GenBank/DDBJ whole genome shotgun (WGS) entry which is preliminary data.</text>
</comment>
<accession>A0AAW1JEF2</accession>
<evidence type="ECO:0000313" key="2">
    <source>
        <dbReference type="EMBL" id="KAK9701582.1"/>
    </source>
</evidence>
<protein>
    <submittedName>
        <fullName evidence="2">Uncharacterized protein</fullName>
    </submittedName>
</protein>
<sequence length="132" mass="15333">MTNSFFFAWSYRRPPPTFWEAAADAILQQKLRQAAAAARQSVSHRFEDDEADDHDEYQSELHQHRFHIHNRTPTDTDDVPDDFPSGLNKNSERSVTSGGHHDEELFEKEHIRPPEIIINSENLSIKSYKSEI</sequence>
<feature type="compositionally biased region" description="Basic and acidic residues" evidence="1">
    <location>
        <begin position="99"/>
        <end position="109"/>
    </location>
</feature>
<feature type="compositionally biased region" description="Polar residues" evidence="1">
    <location>
        <begin position="87"/>
        <end position="97"/>
    </location>
</feature>